<proteinExistence type="predicted"/>
<dbReference type="EMBL" id="CP022163">
    <property type="protein sequence ID" value="ATB31761.1"/>
    <property type="molecule type" value="Genomic_DNA"/>
</dbReference>
<sequence length="202" mass="22798">MNTRDLITKAQDFLAEIGGTTPSQEQRELLDVLFDALLFIESTGQTYIFEDYRKHLVSDDPPRVVASFNTQAEADAWLRELPEPPSSAYVLVADQYHHLIYIREKSHRRLFPHPVLEHYLGARMREGLPLPVASFATRQEADAWFQGQSVPPRQAVIQISGEPHLAVYHPNINHRSIYPFSMAAHVEAPDGQGQKSGGEPSE</sequence>
<organism evidence="1 2">
    <name type="scientific">Melittangium boletus DSM 14713</name>
    <dbReference type="NCBI Taxonomy" id="1294270"/>
    <lineage>
        <taxon>Bacteria</taxon>
        <taxon>Pseudomonadati</taxon>
        <taxon>Myxococcota</taxon>
        <taxon>Myxococcia</taxon>
        <taxon>Myxococcales</taxon>
        <taxon>Cystobacterineae</taxon>
        <taxon>Archangiaceae</taxon>
        <taxon>Melittangium</taxon>
    </lineage>
</organism>
<dbReference type="Proteomes" id="UP000217289">
    <property type="component" value="Chromosome"/>
</dbReference>
<evidence type="ECO:0008006" key="3">
    <source>
        <dbReference type="Google" id="ProtNLM"/>
    </source>
</evidence>
<keyword evidence="2" id="KW-1185">Reference proteome</keyword>
<evidence type="ECO:0000313" key="2">
    <source>
        <dbReference type="Proteomes" id="UP000217289"/>
    </source>
</evidence>
<name>A0A250IKR1_9BACT</name>
<evidence type="ECO:0000313" key="1">
    <source>
        <dbReference type="EMBL" id="ATB31761.1"/>
    </source>
</evidence>
<dbReference type="RefSeq" id="WP_095980047.1">
    <property type="nucleotide sequence ID" value="NZ_CP022163.1"/>
</dbReference>
<gene>
    <name evidence="1" type="ORF">MEBOL_005230</name>
</gene>
<dbReference type="KEGG" id="mbd:MEBOL_005230"/>
<reference evidence="1 2" key="1">
    <citation type="submission" date="2017-06" db="EMBL/GenBank/DDBJ databases">
        <authorList>
            <person name="Kim H.J."/>
            <person name="Triplett B.A."/>
        </authorList>
    </citation>
    <scope>NUCLEOTIDE SEQUENCE [LARGE SCALE GENOMIC DNA]</scope>
    <source>
        <strain evidence="1 2">DSM 14713</strain>
    </source>
</reference>
<accession>A0A250IKR1</accession>
<dbReference type="AlphaFoldDB" id="A0A250IKR1"/>
<dbReference type="OrthoDB" id="5522567at2"/>
<protein>
    <recommendedName>
        <fullName evidence="3">Head protein</fullName>
    </recommendedName>
</protein>